<dbReference type="FunFam" id="1.20.1070.10:FF:000005">
    <property type="entry name" value="Olfactory receptor"/>
    <property type="match status" value="1"/>
</dbReference>
<dbReference type="STRING" id="8496.A0A151NMZ6"/>
<evidence type="ECO:0000313" key="22">
    <source>
        <dbReference type="EMBL" id="KYO38090.1"/>
    </source>
</evidence>
<dbReference type="PRINTS" id="PR00237">
    <property type="entry name" value="GPCRRHODOPSN"/>
</dbReference>
<evidence type="ECO:0000256" key="11">
    <source>
        <dbReference type="ARBA" id="ARBA00023125"/>
    </source>
</evidence>
<evidence type="ECO:0000256" key="17">
    <source>
        <dbReference type="SAM" id="Coils"/>
    </source>
</evidence>
<evidence type="ECO:0000256" key="8">
    <source>
        <dbReference type="ARBA" id="ARBA00022833"/>
    </source>
</evidence>
<dbReference type="GO" id="GO:0004984">
    <property type="term" value="F:olfactory receptor activity"/>
    <property type="evidence" value="ECO:0007669"/>
    <property type="project" value="InterPro"/>
</dbReference>
<accession>A0A151NMZ6</accession>
<evidence type="ECO:0000256" key="13">
    <source>
        <dbReference type="ARBA" id="ARBA00023170"/>
    </source>
</evidence>
<evidence type="ECO:0000259" key="20">
    <source>
        <dbReference type="PROSITE" id="PS50262"/>
    </source>
</evidence>
<keyword evidence="3" id="KW-0716">Sensory transduction</keyword>
<evidence type="ECO:0000256" key="2">
    <source>
        <dbReference type="ARBA" id="ARBA00022475"/>
    </source>
</evidence>
<dbReference type="PROSITE" id="PS50950">
    <property type="entry name" value="ZF_THAP"/>
    <property type="match status" value="1"/>
</dbReference>
<dbReference type="Gene3D" id="1.20.1070.10">
    <property type="entry name" value="Rhodopsin 7-helix transmembrane proteins"/>
    <property type="match status" value="2"/>
</dbReference>
<evidence type="ECO:0000256" key="16">
    <source>
        <dbReference type="RuleBase" id="RU000688"/>
    </source>
</evidence>
<feature type="domain" description="G-protein coupled receptors family 1 profile" evidence="20">
    <location>
        <begin position="13"/>
        <end position="262"/>
    </location>
</feature>
<feature type="transmembrane region" description="Helical" evidence="19">
    <location>
        <begin position="169"/>
        <end position="197"/>
    </location>
</feature>
<keyword evidence="2" id="KW-1003">Cell membrane</keyword>
<feature type="coiled-coil region" evidence="17">
    <location>
        <begin position="697"/>
        <end position="731"/>
    </location>
</feature>
<dbReference type="PROSITE" id="PS00237">
    <property type="entry name" value="G_PROTEIN_RECEP_F1_1"/>
    <property type="match status" value="1"/>
</dbReference>
<evidence type="ECO:0000256" key="5">
    <source>
        <dbReference type="ARBA" id="ARBA00022723"/>
    </source>
</evidence>
<keyword evidence="10 16" id="KW-0297">G-protein coupled receptor</keyword>
<feature type="transmembrane region" description="Helical" evidence="19">
    <location>
        <begin position="283"/>
        <end position="301"/>
    </location>
</feature>
<feature type="transmembrane region" description="Helical" evidence="19">
    <location>
        <begin position="71"/>
        <end position="92"/>
    </location>
</feature>
<dbReference type="Pfam" id="PF05485">
    <property type="entry name" value="THAP"/>
    <property type="match status" value="1"/>
</dbReference>
<dbReference type="PROSITE" id="PS50262">
    <property type="entry name" value="G_PROTEIN_RECEP_F1_2"/>
    <property type="match status" value="1"/>
</dbReference>
<feature type="transmembrane region" description="Helical" evidence="19">
    <location>
        <begin position="209"/>
        <end position="232"/>
    </location>
</feature>
<evidence type="ECO:0000256" key="19">
    <source>
        <dbReference type="SAM" id="Phobius"/>
    </source>
</evidence>
<evidence type="ECO:0000256" key="12">
    <source>
        <dbReference type="ARBA" id="ARBA00023136"/>
    </source>
</evidence>
<comment type="similarity">
    <text evidence="16">Belongs to the G-protein coupled receptor 1 family.</text>
</comment>
<proteinExistence type="inferred from homology"/>
<dbReference type="GO" id="GO:0003677">
    <property type="term" value="F:DNA binding"/>
    <property type="evidence" value="ECO:0007669"/>
    <property type="project" value="UniProtKB-UniRule"/>
</dbReference>
<gene>
    <name evidence="22" type="primary">THAP7-1</name>
    <name evidence="22" type="ORF">Y1Q_0010039</name>
</gene>
<keyword evidence="8" id="KW-0862">Zinc</keyword>
<sequence length="758" mass="84071">MAILLTYLATLLGNLLIVTLARVDSRLHTPTYFFLSHLSFLEMCYTTSTIPQMLAHLLARNKVISFDHCMAQMYIALSLGSTEAILLAAMAYDRYVAVCHPLHYATVMSRKCCLALALSSWASGFILSVINAACVLRLPFCGLSHINHFFCELPVVLKLACADTHLTEAVIFAAAVIILLLPLCIILASYGLILASILRAHSAAGRHKAFSTCTSHLAVVSIFYGTVISMYMRPHKGSPPDWDKHVAVFYIVVTPALNPLIYSLRNKEVKGAVIKLKQRNRRALKSGNGLLVGLSWFDPYLGSPMYVFLRNFSVLDTCYAFVTLSQLLAGLLKGHRVIALMACATQTCIFLSLVIPLCLLLAIMAYDCYLAAAPLLLNQVPQQAEYEPRLAVWKTRSLAPAAQLSRCSTARDSRPSSRENGILALQQSDGSGEMPRHCSAAGCCTRDTRETRGRGISFHRLPKKDNPRRVMWLENCRRKDPSGQGLWDPTSKYIYFCSKHFEKSCFEMMGISGYHRLKEGAIPTIFESFSKTHRAAKVKPSGQESDSPKLVRAGRRWRHDPGQVEQKAPFCVDVSCFPEEEPVSASSPAAAPAGEHRSLPAVPGPLPQKVNLEDKHDVILASLLDILLEHPPEATGGEEATAKPALPEAETPPLAPEPVRPVSPSLYMLRLPPPAGAYIQTEHSYQVGSALLWKRRAEAALDALDKAQRQLQACKRREQRLRLRIGELQREQQPPADMHRQLKEHLQVFELQLLNDLE</sequence>
<evidence type="ECO:0000256" key="9">
    <source>
        <dbReference type="ARBA" id="ARBA00022989"/>
    </source>
</evidence>
<dbReference type="InterPro" id="IPR000276">
    <property type="entry name" value="GPCR_Rhodpsn"/>
</dbReference>
<dbReference type="InterPro" id="IPR017452">
    <property type="entry name" value="GPCR_Rhodpsn_7TM"/>
</dbReference>
<dbReference type="PANTHER" id="PTHR26453">
    <property type="entry name" value="OLFACTORY RECEPTOR"/>
    <property type="match status" value="1"/>
</dbReference>
<keyword evidence="17" id="KW-0175">Coiled coil</keyword>
<dbReference type="InterPro" id="IPR000725">
    <property type="entry name" value="Olfact_rcpt"/>
</dbReference>
<feature type="domain" description="THAP-type" evidence="21">
    <location>
        <begin position="434"/>
        <end position="526"/>
    </location>
</feature>
<evidence type="ECO:0000256" key="18">
    <source>
        <dbReference type="SAM" id="MobiDB-lite"/>
    </source>
</evidence>
<evidence type="ECO:0000256" key="7">
    <source>
        <dbReference type="ARBA" id="ARBA00022771"/>
    </source>
</evidence>
<organism evidence="22 23">
    <name type="scientific">Alligator mississippiensis</name>
    <name type="common">American alligator</name>
    <dbReference type="NCBI Taxonomy" id="8496"/>
    <lineage>
        <taxon>Eukaryota</taxon>
        <taxon>Metazoa</taxon>
        <taxon>Chordata</taxon>
        <taxon>Craniata</taxon>
        <taxon>Vertebrata</taxon>
        <taxon>Euteleostomi</taxon>
        <taxon>Archelosauria</taxon>
        <taxon>Archosauria</taxon>
        <taxon>Crocodylia</taxon>
        <taxon>Alligatoridae</taxon>
        <taxon>Alligatorinae</taxon>
        <taxon>Alligator</taxon>
    </lineage>
</organism>
<protein>
    <submittedName>
        <fullName evidence="22">THAP domain-containing protein 8 isoform A</fullName>
    </submittedName>
</protein>
<dbReference type="InterPro" id="IPR006612">
    <property type="entry name" value="THAP_Znf"/>
</dbReference>
<dbReference type="Proteomes" id="UP000050525">
    <property type="component" value="Unassembled WGS sequence"/>
</dbReference>
<dbReference type="Pfam" id="PF13853">
    <property type="entry name" value="7tm_4"/>
    <property type="match status" value="1"/>
</dbReference>
<evidence type="ECO:0000256" key="10">
    <source>
        <dbReference type="ARBA" id="ARBA00023040"/>
    </source>
</evidence>
<dbReference type="SUPFAM" id="SSF81321">
    <property type="entry name" value="Family A G protein-coupled receptor-like"/>
    <property type="match status" value="2"/>
</dbReference>
<dbReference type="GO" id="GO:0008270">
    <property type="term" value="F:zinc ion binding"/>
    <property type="evidence" value="ECO:0007669"/>
    <property type="project" value="UniProtKB-KW"/>
</dbReference>
<evidence type="ECO:0000313" key="23">
    <source>
        <dbReference type="Proteomes" id="UP000050525"/>
    </source>
</evidence>
<evidence type="ECO:0000256" key="15">
    <source>
        <dbReference type="PROSITE-ProRule" id="PRU00309"/>
    </source>
</evidence>
<feature type="transmembrane region" description="Helical" evidence="19">
    <location>
        <begin position="339"/>
        <end position="366"/>
    </location>
</feature>
<comment type="subcellular location">
    <subcellularLocation>
        <location evidence="1">Cell membrane</location>
        <topology evidence="1">Multi-pass membrane protein</topology>
    </subcellularLocation>
</comment>
<evidence type="ECO:0000256" key="1">
    <source>
        <dbReference type="ARBA" id="ARBA00004651"/>
    </source>
</evidence>
<dbReference type="SUPFAM" id="SSF57716">
    <property type="entry name" value="Glucocorticoid receptor-like (DNA-binding domain)"/>
    <property type="match status" value="1"/>
</dbReference>
<dbReference type="SMART" id="SM00692">
    <property type="entry name" value="DM3"/>
    <property type="match status" value="1"/>
</dbReference>
<dbReference type="GO" id="GO:0005886">
    <property type="term" value="C:plasma membrane"/>
    <property type="evidence" value="ECO:0007669"/>
    <property type="project" value="UniProtKB-SubCell"/>
</dbReference>
<name>A0A151NMZ6_ALLMI</name>
<keyword evidence="12 19" id="KW-0472">Membrane</keyword>
<evidence type="ECO:0000256" key="3">
    <source>
        <dbReference type="ARBA" id="ARBA00022606"/>
    </source>
</evidence>
<dbReference type="GO" id="GO:0004930">
    <property type="term" value="F:G protein-coupled receptor activity"/>
    <property type="evidence" value="ECO:0007669"/>
    <property type="project" value="UniProtKB-KW"/>
</dbReference>
<keyword evidence="11 15" id="KW-0238">DNA-binding</keyword>
<keyword evidence="6" id="KW-0552">Olfaction</keyword>
<keyword evidence="14 16" id="KW-0807">Transducer</keyword>
<evidence type="ECO:0000256" key="14">
    <source>
        <dbReference type="ARBA" id="ARBA00023224"/>
    </source>
</evidence>
<dbReference type="SMART" id="SM00980">
    <property type="entry name" value="THAP"/>
    <property type="match status" value="1"/>
</dbReference>
<comment type="caution">
    <text evidence="22">The sequence shown here is derived from an EMBL/GenBank/DDBJ whole genome shotgun (WGS) entry which is preliminary data.</text>
</comment>
<feature type="transmembrane region" description="Helical" evidence="19">
    <location>
        <begin position="244"/>
        <end position="262"/>
    </location>
</feature>
<feature type="transmembrane region" description="Helical" evidence="19">
    <location>
        <begin position="113"/>
        <end position="140"/>
    </location>
</feature>
<evidence type="ECO:0000256" key="6">
    <source>
        <dbReference type="ARBA" id="ARBA00022725"/>
    </source>
</evidence>
<dbReference type="PRINTS" id="PR00245">
    <property type="entry name" value="OLFACTORYR"/>
</dbReference>
<evidence type="ECO:0000259" key="21">
    <source>
        <dbReference type="PROSITE" id="PS50950"/>
    </source>
</evidence>
<keyword evidence="13 16" id="KW-0675">Receptor</keyword>
<keyword evidence="4 16" id="KW-0812">Transmembrane</keyword>
<evidence type="ECO:0000256" key="4">
    <source>
        <dbReference type="ARBA" id="ARBA00022692"/>
    </source>
</evidence>
<keyword evidence="9 19" id="KW-1133">Transmembrane helix</keyword>
<feature type="region of interest" description="Disordered" evidence="18">
    <location>
        <begin position="582"/>
        <end position="604"/>
    </location>
</feature>
<dbReference type="AlphaFoldDB" id="A0A151NMZ6"/>
<keyword evidence="5" id="KW-0479">Metal-binding</keyword>
<keyword evidence="23" id="KW-1185">Reference proteome</keyword>
<dbReference type="EMBL" id="AKHW03002536">
    <property type="protein sequence ID" value="KYO38090.1"/>
    <property type="molecule type" value="Genomic_DNA"/>
</dbReference>
<reference evidence="22 23" key="1">
    <citation type="journal article" date="2012" name="Genome Biol.">
        <title>Sequencing three crocodilian genomes to illuminate the evolution of archosaurs and amniotes.</title>
        <authorList>
            <person name="St John J.A."/>
            <person name="Braun E.L."/>
            <person name="Isberg S.R."/>
            <person name="Miles L.G."/>
            <person name="Chong A.Y."/>
            <person name="Gongora J."/>
            <person name="Dalzell P."/>
            <person name="Moran C."/>
            <person name="Bed'hom B."/>
            <person name="Abzhanov A."/>
            <person name="Burgess S.C."/>
            <person name="Cooksey A.M."/>
            <person name="Castoe T.A."/>
            <person name="Crawford N.G."/>
            <person name="Densmore L.D."/>
            <person name="Drew J.C."/>
            <person name="Edwards S.V."/>
            <person name="Faircloth B.C."/>
            <person name="Fujita M.K."/>
            <person name="Greenwold M.J."/>
            <person name="Hoffmann F.G."/>
            <person name="Howard J.M."/>
            <person name="Iguchi T."/>
            <person name="Janes D.E."/>
            <person name="Khan S.Y."/>
            <person name="Kohno S."/>
            <person name="de Koning A.J."/>
            <person name="Lance S.L."/>
            <person name="McCarthy F.M."/>
            <person name="McCormack J.E."/>
            <person name="Merchant M.E."/>
            <person name="Peterson D.G."/>
            <person name="Pollock D.D."/>
            <person name="Pourmand N."/>
            <person name="Raney B.J."/>
            <person name="Roessler K.A."/>
            <person name="Sanford J.R."/>
            <person name="Sawyer R.H."/>
            <person name="Schmidt C.J."/>
            <person name="Triplett E.W."/>
            <person name="Tuberville T.D."/>
            <person name="Venegas-Anaya M."/>
            <person name="Howard J.T."/>
            <person name="Jarvis E.D."/>
            <person name="Guillette L.J.Jr."/>
            <person name="Glenn T.C."/>
            <person name="Green R.E."/>
            <person name="Ray D.A."/>
        </authorList>
    </citation>
    <scope>NUCLEOTIDE SEQUENCE [LARGE SCALE GENOMIC DNA]</scope>
    <source>
        <strain evidence="22">KSC_2009_1</strain>
    </source>
</reference>
<feature type="transmembrane region" description="Helical" evidence="19">
    <location>
        <begin position="313"/>
        <end position="332"/>
    </location>
</feature>
<keyword evidence="7 15" id="KW-0863">Zinc-finger</keyword>
<dbReference type="CDD" id="cd15424">
    <property type="entry name" value="7tmA_OR2_unk"/>
    <property type="match status" value="1"/>
</dbReference>
<feature type="compositionally biased region" description="Low complexity" evidence="18">
    <location>
        <begin position="583"/>
        <end position="593"/>
    </location>
</feature>